<evidence type="ECO:0000313" key="3">
    <source>
        <dbReference type="Proteomes" id="UP000231407"/>
    </source>
</evidence>
<dbReference type="Pfam" id="PF08242">
    <property type="entry name" value="Methyltransf_12"/>
    <property type="match status" value="1"/>
</dbReference>
<gene>
    <name evidence="2" type="ORF">COS78_00920</name>
</gene>
<evidence type="ECO:0000313" key="2">
    <source>
        <dbReference type="EMBL" id="PIU73712.1"/>
    </source>
</evidence>
<dbReference type="EMBL" id="PEWA01000012">
    <property type="protein sequence ID" value="PIU73712.1"/>
    <property type="molecule type" value="Genomic_DNA"/>
</dbReference>
<organism evidence="2 3">
    <name type="scientific">Candidatus Shapirobacteria bacterium CG06_land_8_20_14_3_00_40_12</name>
    <dbReference type="NCBI Taxonomy" id="1974881"/>
    <lineage>
        <taxon>Bacteria</taxon>
        <taxon>Candidatus Shapironibacteriota</taxon>
    </lineage>
</organism>
<accession>A0A2M7ASW3</accession>
<sequence length="294" mass="34029">MANKLIKTIDRWKESYFDYLTKRLDSGESKNIAVLETIKVLKKKLVQQNIVKILDIGCFSGAMLNRILNSLSKDERSRVKAVGLDLDREVVSRGADKYQDIVFVYGHIEKTLPLIGQFDIILLSNILHEIAPSSKLSERKKRIREVFRDITNLLAKNGNVIILDGCKPTFNKTITISFSDDRDKSLFVEFSKKYQALKIKCVEVGNKIETDQISLTAFLTKSRYMKEDYWENESLQLYQYFSEKEFIDMFEKNNLKLKTSAPQYFSQDQLDSLFKSIKPKIKTPAKNILLIAEK</sequence>
<dbReference type="InterPro" id="IPR029063">
    <property type="entry name" value="SAM-dependent_MTases_sf"/>
</dbReference>
<comment type="caution">
    <text evidence="2">The sequence shown here is derived from an EMBL/GenBank/DDBJ whole genome shotgun (WGS) entry which is preliminary data.</text>
</comment>
<dbReference type="SUPFAM" id="SSF53335">
    <property type="entry name" value="S-adenosyl-L-methionine-dependent methyltransferases"/>
    <property type="match status" value="1"/>
</dbReference>
<dbReference type="AlphaFoldDB" id="A0A2M7ASW3"/>
<name>A0A2M7ASW3_9BACT</name>
<dbReference type="Gene3D" id="3.40.50.150">
    <property type="entry name" value="Vaccinia Virus protein VP39"/>
    <property type="match status" value="1"/>
</dbReference>
<dbReference type="Proteomes" id="UP000231407">
    <property type="component" value="Unassembled WGS sequence"/>
</dbReference>
<proteinExistence type="predicted"/>
<reference evidence="3" key="1">
    <citation type="submission" date="2017-09" db="EMBL/GenBank/DDBJ databases">
        <title>Depth-based differentiation of microbial function through sediment-hosted aquifers and enrichment of novel symbionts in the deep terrestrial subsurface.</title>
        <authorList>
            <person name="Probst A.J."/>
            <person name="Ladd B."/>
            <person name="Jarett J.K."/>
            <person name="Geller-Mcgrath D.E."/>
            <person name="Sieber C.M.K."/>
            <person name="Emerson J.B."/>
            <person name="Anantharaman K."/>
            <person name="Thomas B.C."/>
            <person name="Malmstrom R."/>
            <person name="Stieglmeier M."/>
            <person name="Klingl A."/>
            <person name="Woyke T."/>
            <person name="Ryan C.M."/>
            <person name="Banfield J.F."/>
        </authorList>
    </citation>
    <scope>NUCLEOTIDE SEQUENCE [LARGE SCALE GENOMIC DNA]</scope>
</reference>
<dbReference type="CDD" id="cd02440">
    <property type="entry name" value="AdoMet_MTases"/>
    <property type="match status" value="1"/>
</dbReference>
<evidence type="ECO:0000259" key="1">
    <source>
        <dbReference type="Pfam" id="PF08242"/>
    </source>
</evidence>
<feature type="domain" description="Methyltransferase type 12" evidence="1">
    <location>
        <begin position="54"/>
        <end position="159"/>
    </location>
</feature>
<protein>
    <recommendedName>
        <fullName evidence="1">Methyltransferase type 12 domain-containing protein</fullName>
    </recommendedName>
</protein>
<dbReference type="InterPro" id="IPR013217">
    <property type="entry name" value="Methyltransf_12"/>
</dbReference>